<evidence type="ECO:0000313" key="12">
    <source>
        <dbReference type="Proteomes" id="UP000008237"/>
    </source>
</evidence>
<keyword evidence="7 10" id="KW-0443">Lipid metabolism</keyword>
<feature type="non-terminal residue" evidence="11">
    <location>
        <position position="1"/>
    </location>
</feature>
<dbReference type="STRING" id="610380.E2BEX2"/>
<comment type="similarity">
    <text evidence="10">Belongs to the ELO family.</text>
</comment>
<feature type="transmembrane region" description="Helical" evidence="10">
    <location>
        <begin position="45"/>
        <end position="68"/>
    </location>
</feature>
<evidence type="ECO:0000256" key="7">
    <source>
        <dbReference type="ARBA" id="ARBA00023098"/>
    </source>
</evidence>
<reference evidence="11 12" key="1">
    <citation type="journal article" date="2010" name="Science">
        <title>Genomic comparison of the ants Camponotus floridanus and Harpegnathos saltator.</title>
        <authorList>
            <person name="Bonasio R."/>
            <person name="Zhang G."/>
            <person name="Ye C."/>
            <person name="Mutti N.S."/>
            <person name="Fang X."/>
            <person name="Qin N."/>
            <person name="Donahue G."/>
            <person name="Yang P."/>
            <person name="Li Q."/>
            <person name="Li C."/>
            <person name="Zhang P."/>
            <person name="Huang Z."/>
            <person name="Berger S.L."/>
            <person name="Reinberg D."/>
            <person name="Wang J."/>
            <person name="Liebig J."/>
        </authorList>
    </citation>
    <scope>NUCLEOTIDE SEQUENCE [LARGE SCALE GENOMIC DNA]</scope>
    <source>
        <strain evidence="11 12">R22 G/1</strain>
    </source>
</reference>
<dbReference type="Proteomes" id="UP000008237">
    <property type="component" value="Unassembled WGS sequence"/>
</dbReference>
<evidence type="ECO:0000256" key="1">
    <source>
        <dbReference type="ARBA" id="ARBA00004141"/>
    </source>
</evidence>
<feature type="transmembrane region" description="Helical" evidence="10">
    <location>
        <begin position="219"/>
        <end position="237"/>
    </location>
</feature>
<evidence type="ECO:0000256" key="9">
    <source>
        <dbReference type="ARBA" id="ARBA00023160"/>
    </source>
</evidence>
<evidence type="ECO:0000256" key="3">
    <source>
        <dbReference type="ARBA" id="ARBA00022679"/>
    </source>
</evidence>
<feature type="transmembrane region" description="Helical" evidence="10">
    <location>
        <begin position="15"/>
        <end position="33"/>
    </location>
</feature>
<evidence type="ECO:0000256" key="2">
    <source>
        <dbReference type="ARBA" id="ARBA00022516"/>
    </source>
</evidence>
<dbReference type="InterPro" id="IPR002076">
    <property type="entry name" value="ELO_fam"/>
</dbReference>
<keyword evidence="8 10" id="KW-0472">Membrane</keyword>
<dbReference type="Pfam" id="PF01151">
    <property type="entry name" value="ELO"/>
    <property type="match status" value="1"/>
</dbReference>
<dbReference type="PANTHER" id="PTHR11157">
    <property type="entry name" value="FATTY ACID ACYL TRANSFERASE-RELATED"/>
    <property type="match status" value="1"/>
</dbReference>
<dbReference type="OMA" id="RGYSFLC"/>
<keyword evidence="5 10" id="KW-0276">Fatty acid metabolism</keyword>
<keyword evidence="12" id="KW-1185">Reference proteome</keyword>
<dbReference type="GO" id="GO:0009922">
    <property type="term" value="F:fatty acid elongase activity"/>
    <property type="evidence" value="ECO:0007669"/>
    <property type="project" value="UniProtKB-EC"/>
</dbReference>
<comment type="subcellular location">
    <subcellularLocation>
        <location evidence="1">Membrane</location>
        <topology evidence="1">Multi-pass membrane protein</topology>
    </subcellularLocation>
</comment>
<dbReference type="EMBL" id="GL447881">
    <property type="protein sequence ID" value="EFN85776.1"/>
    <property type="molecule type" value="Genomic_DNA"/>
</dbReference>
<evidence type="ECO:0000256" key="6">
    <source>
        <dbReference type="ARBA" id="ARBA00022989"/>
    </source>
</evidence>
<dbReference type="GO" id="GO:0005789">
    <property type="term" value="C:endoplasmic reticulum membrane"/>
    <property type="evidence" value="ECO:0007669"/>
    <property type="project" value="TreeGrafter"/>
</dbReference>
<evidence type="ECO:0000313" key="11">
    <source>
        <dbReference type="EMBL" id="EFN85776.1"/>
    </source>
</evidence>
<dbReference type="EC" id="2.3.1.199" evidence="10"/>
<name>E2BEX2_HARSA</name>
<dbReference type="GO" id="GO:0030148">
    <property type="term" value="P:sphingolipid biosynthetic process"/>
    <property type="evidence" value="ECO:0007669"/>
    <property type="project" value="TreeGrafter"/>
</dbReference>
<proteinExistence type="inferred from homology"/>
<gene>
    <name evidence="11" type="ORF">EAI_17521</name>
</gene>
<protein>
    <recommendedName>
        <fullName evidence="10">Elongation of very long chain fatty acids protein</fullName>
        <ecNumber evidence="10">2.3.1.199</ecNumber>
    </recommendedName>
    <alternativeName>
        <fullName evidence="10">Very-long-chain 3-oxoacyl-CoA synthase</fullName>
    </alternativeName>
</protein>
<organism evidence="12">
    <name type="scientific">Harpegnathos saltator</name>
    <name type="common">Jerdon's jumping ant</name>
    <dbReference type="NCBI Taxonomy" id="610380"/>
    <lineage>
        <taxon>Eukaryota</taxon>
        <taxon>Metazoa</taxon>
        <taxon>Ecdysozoa</taxon>
        <taxon>Arthropoda</taxon>
        <taxon>Hexapoda</taxon>
        <taxon>Insecta</taxon>
        <taxon>Pterygota</taxon>
        <taxon>Neoptera</taxon>
        <taxon>Endopterygota</taxon>
        <taxon>Hymenoptera</taxon>
        <taxon>Apocrita</taxon>
        <taxon>Aculeata</taxon>
        <taxon>Formicoidea</taxon>
        <taxon>Formicidae</taxon>
        <taxon>Ponerinae</taxon>
        <taxon>Ponerini</taxon>
        <taxon>Harpegnathos</taxon>
    </lineage>
</organism>
<accession>E2BEX2</accession>
<evidence type="ECO:0000256" key="10">
    <source>
        <dbReference type="RuleBase" id="RU361115"/>
    </source>
</evidence>
<dbReference type="InParanoid" id="E2BEX2"/>
<dbReference type="GO" id="GO:0034626">
    <property type="term" value="P:fatty acid elongation, polyunsaturated fatty acid"/>
    <property type="evidence" value="ECO:0007669"/>
    <property type="project" value="TreeGrafter"/>
</dbReference>
<feature type="transmembrane region" description="Helical" evidence="10">
    <location>
        <begin position="152"/>
        <end position="171"/>
    </location>
</feature>
<keyword evidence="4 10" id="KW-0812">Transmembrane</keyword>
<feature type="transmembrane region" description="Helical" evidence="10">
    <location>
        <begin position="98"/>
        <end position="117"/>
    </location>
</feature>
<keyword evidence="3 10" id="KW-0808">Transferase</keyword>
<dbReference type="GO" id="GO:0019367">
    <property type="term" value="P:fatty acid elongation, saturated fatty acid"/>
    <property type="evidence" value="ECO:0007669"/>
    <property type="project" value="TreeGrafter"/>
</dbReference>
<dbReference type="PANTHER" id="PTHR11157:SF21">
    <property type="entry name" value="ELONGATION OF VERY LONG CHAIN FATTY ACIDS PROTEIN"/>
    <property type="match status" value="1"/>
</dbReference>
<feature type="transmembrane region" description="Helical" evidence="10">
    <location>
        <begin position="191"/>
        <end position="213"/>
    </location>
</feature>
<feature type="transmembrane region" description="Helical" evidence="10">
    <location>
        <begin position="129"/>
        <end position="146"/>
    </location>
</feature>
<dbReference type="InterPro" id="IPR030457">
    <property type="entry name" value="ELO_CS"/>
</dbReference>
<evidence type="ECO:0000256" key="5">
    <source>
        <dbReference type="ARBA" id="ARBA00022832"/>
    </source>
</evidence>
<evidence type="ECO:0000256" key="4">
    <source>
        <dbReference type="ARBA" id="ARBA00022692"/>
    </source>
</evidence>
<keyword evidence="2 10" id="KW-0444">Lipid biosynthesis</keyword>
<dbReference type="GO" id="GO:0042761">
    <property type="term" value="P:very long-chain fatty acid biosynthetic process"/>
    <property type="evidence" value="ECO:0007669"/>
    <property type="project" value="TreeGrafter"/>
</dbReference>
<keyword evidence="9 10" id="KW-0275">Fatty acid biosynthesis</keyword>
<evidence type="ECO:0000256" key="8">
    <source>
        <dbReference type="ARBA" id="ARBA00023136"/>
    </source>
</evidence>
<dbReference type="PROSITE" id="PS01188">
    <property type="entry name" value="ELO"/>
    <property type="match status" value="1"/>
</dbReference>
<dbReference type="OrthoDB" id="434092at2759"/>
<dbReference type="AlphaFoldDB" id="E2BEX2"/>
<sequence>FQDPRTKDFFLVDTLWRLPLLIIFYMYSIYVLLPKFMEKRVPYKLNRILQIYNVLQIIFNMYLFYMLLNTAWLRGYNFNCEPVDYSYTPNAIQIARLVWYYFMLKIADLLETFFFVLRKKQSQVNFLHVYHHCGMVIAVWTALKYYPGGHGTFIGVINTLVHSIMYTHYLLSSMKIDTKSWKKHITQIQMLQFFILAYHTSQLLWMDCGYPLWPGLVLLPQQVFMLVLFADFYYYAYSKKKPTSTVATTKMEMDGVPAKISSGKLKER</sequence>
<comment type="catalytic activity">
    <reaction evidence="10">
        <text>a very-long-chain acyl-CoA + malonyl-CoA + H(+) = a very-long-chain 3-oxoacyl-CoA + CO2 + CoA</text>
        <dbReference type="Rhea" id="RHEA:32727"/>
        <dbReference type="ChEBI" id="CHEBI:15378"/>
        <dbReference type="ChEBI" id="CHEBI:16526"/>
        <dbReference type="ChEBI" id="CHEBI:57287"/>
        <dbReference type="ChEBI" id="CHEBI:57384"/>
        <dbReference type="ChEBI" id="CHEBI:90725"/>
        <dbReference type="ChEBI" id="CHEBI:90736"/>
        <dbReference type="EC" id="2.3.1.199"/>
    </reaction>
</comment>
<keyword evidence="6 10" id="KW-1133">Transmembrane helix</keyword>
<dbReference type="GO" id="GO:0034625">
    <property type="term" value="P:fatty acid elongation, monounsaturated fatty acid"/>
    <property type="evidence" value="ECO:0007669"/>
    <property type="project" value="TreeGrafter"/>
</dbReference>